<keyword evidence="2" id="KW-1185">Reference proteome</keyword>
<name>A0ABS3H371_9ENTE</name>
<sequence length="58" mass="6924">MKVYEELTVEEKNEVERKIAIAIESTKLYSETSLTNHDKNVLENLLRENLYLLERIEK</sequence>
<proteinExistence type="predicted"/>
<dbReference type="RefSeq" id="WP_206902126.1">
    <property type="nucleotide sequence ID" value="NZ_JAFLVT010000001.1"/>
</dbReference>
<gene>
    <name evidence="1" type="ORF">JZO76_00010</name>
</gene>
<comment type="caution">
    <text evidence="1">The sequence shown here is derived from an EMBL/GenBank/DDBJ whole genome shotgun (WGS) entry which is preliminary data.</text>
</comment>
<dbReference type="EMBL" id="JAFLVT010000001">
    <property type="protein sequence ID" value="MBO0447911.1"/>
    <property type="molecule type" value="Genomic_DNA"/>
</dbReference>
<evidence type="ECO:0000313" key="2">
    <source>
        <dbReference type="Proteomes" id="UP000664256"/>
    </source>
</evidence>
<organism evidence="1 2">
    <name type="scientific">Candidatus Enterococcus myersii</name>
    <dbReference type="NCBI Taxonomy" id="2815322"/>
    <lineage>
        <taxon>Bacteria</taxon>
        <taxon>Bacillati</taxon>
        <taxon>Bacillota</taxon>
        <taxon>Bacilli</taxon>
        <taxon>Lactobacillales</taxon>
        <taxon>Enterococcaceae</taxon>
        <taxon>Enterococcus</taxon>
    </lineage>
</organism>
<reference evidence="1 2" key="1">
    <citation type="submission" date="2021-03" db="EMBL/GenBank/DDBJ databases">
        <title>Enterococcal diversity collection.</title>
        <authorList>
            <person name="Gilmore M.S."/>
            <person name="Schwartzman J."/>
            <person name="Van Tyne D."/>
            <person name="Martin M."/>
            <person name="Earl A.M."/>
            <person name="Manson A.L."/>
            <person name="Straub T."/>
            <person name="Salamzade R."/>
            <person name="Saavedra J."/>
            <person name="Lebreton F."/>
            <person name="Prichula J."/>
            <person name="Schaufler K."/>
            <person name="Gaca A."/>
            <person name="Sgardioli B."/>
            <person name="Wagenaar J."/>
            <person name="Strong T."/>
        </authorList>
    </citation>
    <scope>NUCLEOTIDE SEQUENCE [LARGE SCALE GENOMIC DNA]</scope>
    <source>
        <strain evidence="1 2">MJM12</strain>
    </source>
</reference>
<accession>A0ABS3H371</accession>
<protein>
    <submittedName>
        <fullName evidence="1">Uncharacterized protein</fullName>
    </submittedName>
</protein>
<evidence type="ECO:0000313" key="1">
    <source>
        <dbReference type="EMBL" id="MBO0447911.1"/>
    </source>
</evidence>
<dbReference type="Proteomes" id="UP000664256">
    <property type="component" value="Unassembled WGS sequence"/>
</dbReference>